<comment type="caution">
    <text evidence="2">The sequence shown here is derived from an EMBL/GenBank/DDBJ whole genome shotgun (WGS) entry which is preliminary data.</text>
</comment>
<feature type="region of interest" description="Disordered" evidence="1">
    <location>
        <begin position="1"/>
        <end position="24"/>
    </location>
</feature>
<protein>
    <submittedName>
        <fullName evidence="2">Uncharacterized protein</fullName>
    </submittedName>
</protein>
<accession>A0A835Z7V2</accession>
<keyword evidence="3" id="KW-1185">Reference proteome</keyword>
<dbReference type="Proteomes" id="UP000664859">
    <property type="component" value="Unassembled WGS sequence"/>
</dbReference>
<gene>
    <name evidence="2" type="ORF">JKP88DRAFT_253274</name>
</gene>
<evidence type="ECO:0000313" key="2">
    <source>
        <dbReference type="EMBL" id="KAG5188811.1"/>
    </source>
</evidence>
<feature type="region of interest" description="Disordered" evidence="1">
    <location>
        <begin position="190"/>
        <end position="243"/>
    </location>
</feature>
<sequence>MKAKKKRTATPSQQRNGPEETNEHTAAAAAQHGFLEALEICAKVDRVPRAAWALNKQVWACVRASCSCRAKLYGERHFGNNTPAAVQQAIVQGRQVTALELSGDFGPDPIPLPPRLQRLRFWNDFRGRLGAVPQGVSSLRVEYGAHSQLEGIMRCMPQTLERVSIEGDELFSESDLEELREYCGDNVDDEFDEEEDYSSDSASDSEQDYGEDSELGELAEAAQPPWPASPLAEAEEGGVPEEGDTVRSALLQVPEVAQLWPAGVTELSVSNNFDPRPWPPRLQSLEICFVEHARCYQGYPVPNPCAPAWFSALVLPSSLTSLLVHINEYVHYDEHCRLPALPDSLHELRLELTCLAPRYNDEAHPPETIQGVLPHQLPRELRLLQLDAHIWPAAGLHPLPENLHTVIIECCSFEELREYAASISRSHFGEDMQRGLGLLAQAQQLPALNFRIDESMFMMYRETEPLHETSGGMLVSCGVREPWRKSFSMVVRGPICTVADRPATLD</sequence>
<organism evidence="2 3">
    <name type="scientific">Tribonema minus</name>
    <dbReference type="NCBI Taxonomy" id="303371"/>
    <lineage>
        <taxon>Eukaryota</taxon>
        <taxon>Sar</taxon>
        <taxon>Stramenopiles</taxon>
        <taxon>Ochrophyta</taxon>
        <taxon>PX clade</taxon>
        <taxon>Xanthophyceae</taxon>
        <taxon>Tribonematales</taxon>
        <taxon>Tribonemataceae</taxon>
        <taxon>Tribonema</taxon>
    </lineage>
</organism>
<evidence type="ECO:0000313" key="3">
    <source>
        <dbReference type="Proteomes" id="UP000664859"/>
    </source>
</evidence>
<name>A0A835Z7V2_9STRA</name>
<evidence type="ECO:0000256" key="1">
    <source>
        <dbReference type="SAM" id="MobiDB-lite"/>
    </source>
</evidence>
<feature type="compositionally biased region" description="Acidic residues" evidence="1">
    <location>
        <begin position="190"/>
        <end position="217"/>
    </location>
</feature>
<proteinExistence type="predicted"/>
<reference evidence="2" key="1">
    <citation type="submission" date="2021-02" db="EMBL/GenBank/DDBJ databases">
        <title>First Annotated Genome of the Yellow-green Alga Tribonema minus.</title>
        <authorList>
            <person name="Mahan K.M."/>
        </authorList>
    </citation>
    <scope>NUCLEOTIDE SEQUENCE</scope>
    <source>
        <strain evidence="2">UTEX B ZZ1240</strain>
    </source>
</reference>
<dbReference type="AlphaFoldDB" id="A0A835Z7V2"/>
<dbReference type="EMBL" id="JAFCMP010000063">
    <property type="protein sequence ID" value="KAG5188811.1"/>
    <property type="molecule type" value="Genomic_DNA"/>
</dbReference>
<feature type="compositionally biased region" description="Acidic residues" evidence="1">
    <location>
        <begin position="233"/>
        <end position="243"/>
    </location>
</feature>